<dbReference type="Proteomes" id="UP001284601">
    <property type="component" value="Unassembled WGS sequence"/>
</dbReference>
<dbReference type="Pfam" id="PF20143">
    <property type="entry name" value="NAD_kinase_C"/>
    <property type="match status" value="1"/>
</dbReference>
<evidence type="ECO:0000313" key="2">
    <source>
        <dbReference type="Proteomes" id="UP001284601"/>
    </source>
</evidence>
<dbReference type="InterPro" id="IPR039065">
    <property type="entry name" value="AcoX-like"/>
</dbReference>
<dbReference type="Pfam" id="PF01513">
    <property type="entry name" value="NAD_kinase"/>
    <property type="match status" value="1"/>
</dbReference>
<dbReference type="InterPro" id="IPR016064">
    <property type="entry name" value="NAD/diacylglycerol_kinase_sf"/>
</dbReference>
<feature type="non-terminal residue" evidence="1">
    <location>
        <position position="1"/>
    </location>
</feature>
<dbReference type="Gene3D" id="3.40.50.10330">
    <property type="entry name" value="Probable inorganic polyphosphate/atp-NAD kinase, domain 1"/>
    <property type="match status" value="1"/>
</dbReference>
<comment type="caution">
    <text evidence="1">The sequence shown here is derived from an EMBL/GenBank/DDBJ whole genome shotgun (WGS) entry which is preliminary data.</text>
</comment>
<keyword evidence="2" id="KW-1185">Reference proteome</keyword>
<dbReference type="EMBL" id="JAWSTH010000110">
    <property type="protein sequence ID" value="MDW5597945.1"/>
    <property type="molecule type" value="Genomic_DNA"/>
</dbReference>
<dbReference type="PANTHER" id="PTHR40697:SF2">
    <property type="entry name" value="ATP-NAD KINASE-RELATED"/>
    <property type="match status" value="1"/>
</dbReference>
<evidence type="ECO:0000313" key="1">
    <source>
        <dbReference type="EMBL" id="MDW5597945.1"/>
    </source>
</evidence>
<keyword evidence="1" id="KW-0418">Kinase</keyword>
<dbReference type="InterPro" id="IPR002504">
    <property type="entry name" value="NADK"/>
</dbReference>
<dbReference type="SUPFAM" id="SSF111331">
    <property type="entry name" value="NAD kinase/diacylglycerol kinase-like"/>
    <property type="match status" value="1"/>
</dbReference>
<dbReference type="GO" id="GO:0016301">
    <property type="term" value="F:kinase activity"/>
    <property type="evidence" value="ECO:0007669"/>
    <property type="project" value="UniProtKB-KW"/>
</dbReference>
<dbReference type="PANTHER" id="PTHR40697">
    <property type="entry name" value="ACETOIN CATABOLISM PROTEIN X"/>
    <property type="match status" value="1"/>
</dbReference>
<proteinExistence type="predicted"/>
<reference evidence="2" key="1">
    <citation type="submission" date="2023-07" db="EMBL/GenBank/DDBJ databases">
        <title>Conexibacter stalactiti sp. nov., isolated from stalactites in a lava cave and emended description of the genus Conexibacter.</title>
        <authorList>
            <person name="Lee S.D."/>
        </authorList>
    </citation>
    <scope>NUCLEOTIDE SEQUENCE [LARGE SCALE GENOMIC DNA]</scope>
    <source>
        <strain evidence="2">KCTC 39840</strain>
    </source>
</reference>
<gene>
    <name evidence="1" type="ORF">R7226_26560</name>
</gene>
<name>A0ABU4HXJ3_9ACTN</name>
<accession>A0ABU4HXJ3</accession>
<protein>
    <submittedName>
        <fullName evidence="1">NAD(+)/NADH kinase</fullName>
    </submittedName>
</protein>
<keyword evidence="1" id="KW-0808">Transferase</keyword>
<organism evidence="1 2">
    <name type="scientific">Conexibacter stalactiti</name>
    <dbReference type="NCBI Taxonomy" id="1940611"/>
    <lineage>
        <taxon>Bacteria</taxon>
        <taxon>Bacillati</taxon>
        <taxon>Actinomycetota</taxon>
        <taxon>Thermoleophilia</taxon>
        <taxon>Solirubrobacterales</taxon>
        <taxon>Conexibacteraceae</taxon>
        <taxon>Conexibacter</taxon>
    </lineage>
</organism>
<dbReference type="InterPro" id="IPR017438">
    <property type="entry name" value="ATP-NAD_kinase_N"/>
</dbReference>
<sequence length="279" mass="28194">GAGADGTRAAADRLAAAGVDLLLFAGGDGTARDVAGAVAGRVPLLGIPAGVKMHSGCFAATPEAAGEVAAAYLRSPAALVDAEIADRDADGAILLHAVVSIPRAPGRVLAAKSRPGPHADAALVAACARTADELRADPPGTVTVVGPGTTTARVLQALGLDATPLGIDAVRDAELVARDASERELLHLLDGASDPRLVLGVVGGQGSLLGRGNQQLSPAVLRHFSRERIAIVADRSKLLALDPLLLRVDTGDPTLDHELSGHVRVRVGARETLMAEVAA</sequence>
<dbReference type="RefSeq" id="WP_318600415.1">
    <property type="nucleotide sequence ID" value="NZ_JAWSTH010000110.1"/>
</dbReference>